<keyword evidence="6" id="KW-0408">Iron</keyword>
<keyword evidence="4" id="KW-0410">Iron transport</keyword>
<evidence type="ECO:0000256" key="6">
    <source>
        <dbReference type="ARBA" id="ARBA00023004"/>
    </source>
</evidence>
<protein>
    <submittedName>
        <fullName evidence="17">TonB-dependent receptor</fullName>
    </submittedName>
</protein>
<feature type="region of interest" description="Disordered" evidence="13">
    <location>
        <begin position="450"/>
        <end position="472"/>
    </location>
</feature>
<dbReference type="KEGG" id="pzu:PHZ_c2012"/>
<evidence type="ECO:0000256" key="3">
    <source>
        <dbReference type="ARBA" id="ARBA00022452"/>
    </source>
</evidence>
<dbReference type="SUPFAM" id="SSF56935">
    <property type="entry name" value="Porins"/>
    <property type="match status" value="1"/>
</dbReference>
<evidence type="ECO:0000256" key="2">
    <source>
        <dbReference type="ARBA" id="ARBA00022448"/>
    </source>
</evidence>
<dbReference type="GO" id="GO:0009279">
    <property type="term" value="C:cell outer membrane"/>
    <property type="evidence" value="ECO:0007669"/>
    <property type="project" value="UniProtKB-SubCell"/>
</dbReference>
<dbReference type="Pfam" id="PF00593">
    <property type="entry name" value="TonB_dep_Rec_b-barrel"/>
    <property type="match status" value="1"/>
</dbReference>
<evidence type="ECO:0000313" key="18">
    <source>
        <dbReference type="Proteomes" id="UP000001868"/>
    </source>
</evidence>
<evidence type="ECO:0000256" key="9">
    <source>
        <dbReference type="ARBA" id="ARBA00023136"/>
    </source>
</evidence>
<evidence type="ECO:0000259" key="15">
    <source>
        <dbReference type="Pfam" id="PF00593"/>
    </source>
</evidence>
<evidence type="ECO:0000256" key="10">
    <source>
        <dbReference type="ARBA" id="ARBA00023237"/>
    </source>
</evidence>
<dbReference type="PROSITE" id="PS52016">
    <property type="entry name" value="TONB_DEPENDENT_REC_3"/>
    <property type="match status" value="1"/>
</dbReference>
<dbReference type="InterPro" id="IPR000531">
    <property type="entry name" value="Beta-barrel_TonB"/>
</dbReference>
<dbReference type="OrthoDB" id="9760333at2"/>
<evidence type="ECO:0000256" key="14">
    <source>
        <dbReference type="SAM" id="SignalP"/>
    </source>
</evidence>
<dbReference type="InterPro" id="IPR036942">
    <property type="entry name" value="Beta-barrel_TonB_sf"/>
</dbReference>
<keyword evidence="18" id="KW-1185">Reference proteome</keyword>
<keyword evidence="5 11" id="KW-0812">Transmembrane</keyword>
<dbReference type="CDD" id="cd01347">
    <property type="entry name" value="ligand_gated_channel"/>
    <property type="match status" value="1"/>
</dbReference>
<keyword evidence="2 11" id="KW-0813">Transport</keyword>
<sequence length="745" mass="79351">MTWGIYGRRAALAASAAIAALASVEAARADEAPTDVEAVVVTAQKREQALVEVPQSISVVSGSTLERQQAVTFSDYVKLVPGLQVVQSTPGNARLIIRGINTGGIASTVGVYMDETPFGSSSGLVNGAVLAGDFDTFDVARVEVLRGPQGTFYGASSLGGVLKFVTNEPEFDRHVVRARANLETVKGGGESYGAAGVVNIPLGETLAFRATGTYRESAGFIDSIGTGGSDIAKDIDDSRSYGGRASLLFRPSDRLSLRLTALAQNIEADSASTVEADPTTLEPLYGRLSLSQFVPTFSDLRYRVYNATGEADLGFATLTSSTSYSTQKQKLRDDYTFNLSGLIEAVFGVPNEFLLNQNTNNEKFTQEVRLSSKEGGRLEWLAGLYYNNEDGLIRQRLVAVQPGTLTEIGGLPVLGTTLLPSKYEEIAGFANATLHLTDRFHLDLGGRYSRNEQSAEQTSDGALAGGPQSFSQDSSEEVFTYSIAPRFELTETASVYARVAKGFRPGGPNVVPPSAPPEVPRSYDSDSALSYEVGFKAETADRRGSIDVALFHIDWKDIQLLAAVNGFGVNINGGKAKSEGVEFNAAYQPKDGLFLSLNGAYTNAKLKDDAGPLVGGMAGDRLPFSPKLTLSFNADYRWQVSDTMEAFVGGSVRHVSSQSAAFDADFRAANGRQREAEDYQVVDLRAGVDLGRFVIEAYAKNLGDSYGVVSTSAVTANGFDIYPNGAIAAGVIRPRSIGVAVTAEF</sequence>
<dbReference type="InterPro" id="IPR012910">
    <property type="entry name" value="Plug_dom"/>
</dbReference>
<evidence type="ECO:0000259" key="16">
    <source>
        <dbReference type="Pfam" id="PF07715"/>
    </source>
</evidence>
<dbReference type="PANTHER" id="PTHR32552">
    <property type="entry name" value="FERRICHROME IRON RECEPTOR-RELATED"/>
    <property type="match status" value="1"/>
</dbReference>
<organism evidence="17 18">
    <name type="scientific">Phenylobacterium zucineum (strain HLK1)</name>
    <dbReference type="NCBI Taxonomy" id="450851"/>
    <lineage>
        <taxon>Bacteria</taxon>
        <taxon>Pseudomonadati</taxon>
        <taxon>Pseudomonadota</taxon>
        <taxon>Alphaproteobacteria</taxon>
        <taxon>Caulobacterales</taxon>
        <taxon>Caulobacteraceae</taxon>
        <taxon>Phenylobacterium</taxon>
    </lineage>
</organism>
<feature type="chain" id="PRO_5002825300" evidence="14">
    <location>
        <begin position="30"/>
        <end position="745"/>
    </location>
</feature>
<evidence type="ECO:0000256" key="13">
    <source>
        <dbReference type="SAM" id="MobiDB-lite"/>
    </source>
</evidence>
<dbReference type="HOGENOM" id="CLU_008287_15_1_5"/>
<feature type="compositionally biased region" description="Polar residues" evidence="13">
    <location>
        <begin position="451"/>
        <end position="460"/>
    </location>
</feature>
<evidence type="ECO:0000256" key="4">
    <source>
        <dbReference type="ARBA" id="ARBA00022496"/>
    </source>
</evidence>
<evidence type="ECO:0000256" key="5">
    <source>
        <dbReference type="ARBA" id="ARBA00022692"/>
    </source>
</evidence>
<keyword evidence="14" id="KW-0732">Signal</keyword>
<dbReference type="RefSeq" id="WP_012522565.1">
    <property type="nucleotide sequence ID" value="NC_011144.1"/>
</dbReference>
<accession>B4RDZ0</accession>
<dbReference type="EMBL" id="CP000747">
    <property type="protein sequence ID" value="ACG78423.1"/>
    <property type="molecule type" value="Genomic_DNA"/>
</dbReference>
<keyword evidence="3 11" id="KW-1134">Transmembrane beta strand</keyword>
<dbReference type="PANTHER" id="PTHR32552:SF81">
    <property type="entry name" value="TONB-DEPENDENT OUTER MEMBRANE RECEPTOR"/>
    <property type="match status" value="1"/>
</dbReference>
<name>B4RDZ0_PHEZH</name>
<feature type="domain" description="TonB-dependent receptor plug" evidence="16">
    <location>
        <begin position="51"/>
        <end position="161"/>
    </location>
</feature>
<keyword evidence="9 11" id="KW-0472">Membrane</keyword>
<evidence type="ECO:0000313" key="17">
    <source>
        <dbReference type="EMBL" id="ACG78423.1"/>
    </source>
</evidence>
<dbReference type="eggNOG" id="COG4774">
    <property type="taxonomic scope" value="Bacteria"/>
</dbReference>
<dbReference type="GO" id="GO:0006826">
    <property type="term" value="P:iron ion transport"/>
    <property type="evidence" value="ECO:0007669"/>
    <property type="project" value="UniProtKB-KW"/>
</dbReference>
<dbReference type="InterPro" id="IPR039426">
    <property type="entry name" value="TonB-dep_rcpt-like"/>
</dbReference>
<proteinExistence type="inferred from homology"/>
<evidence type="ECO:0000256" key="7">
    <source>
        <dbReference type="ARBA" id="ARBA00023065"/>
    </source>
</evidence>
<feature type="signal peptide" evidence="14">
    <location>
        <begin position="1"/>
        <end position="29"/>
    </location>
</feature>
<evidence type="ECO:0000256" key="8">
    <source>
        <dbReference type="ARBA" id="ARBA00023077"/>
    </source>
</evidence>
<evidence type="ECO:0000256" key="11">
    <source>
        <dbReference type="PROSITE-ProRule" id="PRU01360"/>
    </source>
</evidence>
<keyword evidence="7" id="KW-0406">Ion transport</keyword>
<keyword evidence="10 11" id="KW-0998">Cell outer membrane</keyword>
<dbReference type="Proteomes" id="UP000001868">
    <property type="component" value="Chromosome"/>
</dbReference>
<dbReference type="Gene3D" id="2.40.170.20">
    <property type="entry name" value="TonB-dependent receptor, beta-barrel domain"/>
    <property type="match status" value="1"/>
</dbReference>
<evidence type="ECO:0000256" key="1">
    <source>
        <dbReference type="ARBA" id="ARBA00004571"/>
    </source>
</evidence>
<keyword evidence="8 12" id="KW-0798">TonB box</keyword>
<dbReference type="AlphaFoldDB" id="B4RDZ0"/>
<dbReference type="Pfam" id="PF07715">
    <property type="entry name" value="Plug"/>
    <property type="match status" value="1"/>
</dbReference>
<gene>
    <name evidence="17" type="ordered locus">PHZ_c2012</name>
</gene>
<evidence type="ECO:0000256" key="12">
    <source>
        <dbReference type="RuleBase" id="RU003357"/>
    </source>
</evidence>
<reference evidence="17 18" key="1">
    <citation type="journal article" date="2008" name="BMC Genomics">
        <title>Complete genome of Phenylobacterium zucineum - a novel facultative intracellular bacterium isolated from human erythroleukemia cell line K562.</title>
        <authorList>
            <person name="Luo Y."/>
            <person name="Xu X."/>
            <person name="Ding Z."/>
            <person name="Liu Z."/>
            <person name="Zhang B."/>
            <person name="Yan Z."/>
            <person name="Sun J."/>
            <person name="Hu S."/>
            <person name="Hu X."/>
        </authorList>
    </citation>
    <scope>NUCLEOTIDE SEQUENCE [LARGE SCALE GENOMIC DNA]</scope>
    <source>
        <strain evidence="17 18">HLK1</strain>
    </source>
</reference>
<feature type="domain" description="TonB-dependent receptor-like beta-barrel" evidence="15">
    <location>
        <begin position="292"/>
        <end position="702"/>
    </location>
</feature>
<comment type="similarity">
    <text evidence="11 12">Belongs to the TonB-dependent receptor family.</text>
</comment>
<dbReference type="STRING" id="450851.PHZ_c2012"/>
<comment type="subcellular location">
    <subcellularLocation>
        <location evidence="1 11">Cell outer membrane</location>
        <topology evidence="1 11">Multi-pass membrane protein</topology>
    </subcellularLocation>
</comment>
<keyword evidence="17" id="KW-0675">Receptor</keyword>